<dbReference type="Pfam" id="PF06386">
    <property type="entry name" value="GvpL_GvpF"/>
    <property type="match status" value="1"/>
</dbReference>
<accession>A0ABV9XGD2</accession>
<evidence type="ECO:0000313" key="2">
    <source>
        <dbReference type="Proteomes" id="UP001595829"/>
    </source>
</evidence>
<dbReference type="RefSeq" id="WP_380841925.1">
    <property type="nucleotide sequence ID" value="NZ_BAABIT010000001.1"/>
</dbReference>
<sequence length="146" mass="16039">MQGRDRVVDRVFDGLPGEGWVADHQRVRAVARGRGVVVPAAVGQAHHGDDAARGVVRLDQDQFVINLDQAAGQVEYRGRVDRERRVAGAHGGGQLGHALLIQREAPQLPLDPLDELIEGRHGCYRPDIAIWKEQVVGVPVIVQEKR</sequence>
<dbReference type="Proteomes" id="UP001595829">
    <property type="component" value="Unassembled WGS sequence"/>
</dbReference>
<dbReference type="InterPro" id="IPR009430">
    <property type="entry name" value="GvpL/GvpF"/>
</dbReference>
<keyword evidence="2" id="KW-1185">Reference proteome</keyword>
<proteinExistence type="predicted"/>
<evidence type="ECO:0000313" key="1">
    <source>
        <dbReference type="EMBL" id="MFC5024466.1"/>
    </source>
</evidence>
<comment type="caution">
    <text evidence="1">The sequence shown here is derived from an EMBL/GenBank/DDBJ whole genome shotgun (WGS) entry which is preliminary data.</text>
</comment>
<protein>
    <submittedName>
        <fullName evidence="1">GvpL/GvpF family gas vesicle protein</fullName>
    </submittedName>
</protein>
<organism evidence="1 2">
    <name type="scientific">Streptomyces coeruleoprunus</name>
    <dbReference type="NCBI Taxonomy" id="285563"/>
    <lineage>
        <taxon>Bacteria</taxon>
        <taxon>Bacillati</taxon>
        <taxon>Actinomycetota</taxon>
        <taxon>Actinomycetes</taxon>
        <taxon>Kitasatosporales</taxon>
        <taxon>Streptomycetaceae</taxon>
        <taxon>Streptomyces</taxon>
    </lineage>
</organism>
<dbReference type="EMBL" id="JBHSJD010000014">
    <property type="protein sequence ID" value="MFC5024466.1"/>
    <property type="molecule type" value="Genomic_DNA"/>
</dbReference>
<name>A0ABV9XGD2_9ACTN</name>
<reference evidence="2" key="1">
    <citation type="journal article" date="2019" name="Int. J. Syst. Evol. Microbiol.">
        <title>The Global Catalogue of Microorganisms (GCM) 10K type strain sequencing project: providing services to taxonomists for standard genome sequencing and annotation.</title>
        <authorList>
            <consortium name="The Broad Institute Genomics Platform"/>
            <consortium name="The Broad Institute Genome Sequencing Center for Infectious Disease"/>
            <person name="Wu L."/>
            <person name="Ma J."/>
        </authorList>
    </citation>
    <scope>NUCLEOTIDE SEQUENCE [LARGE SCALE GENOMIC DNA]</scope>
    <source>
        <strain evidence="2">CGMCC 4.1648</strain>
    </source>
</reference>
<gene>
    <name evidence="1" type="ORF">ACFPM3_20260</name>
</gene>